<evidence type="ECO:0000256" key="2">
    <source>
        <dbReference type="ARBA" id="ARBA00022980"/>
    </source>
</evidence>
<comment type="caution">
    <text evidence="6">The sequence shown here is derived from an EMBL/GenBank/DDBJ whole genome shotgun (WGS) entry which is preliminary data.</text>
</comment>
<organism evidence="6 7">
    <name type="scientific">Candidatus Shapirobacteria bacterium CG07_land_8_20_14_0_80_39_18</name>
    <dbReference type="NCBI Taxonomy" id="1974882"/>
    <lineage>
        <taxon>Bacteria</taxon>
        <taxon>Candidatus Shapironibacteriota</taxon>
    </lineage>
</organism>
<proteinExistence type="inferred from homology"/>
<accession>A0A2M6YRB6</accession>
<keyword evidence="4 5" id="KW-0694">RNA-binding</keyword>
<comment type="similarity">
    <text evidence="1 4 5">Belongs to the bacterial ribosomal protein bL21 family.</text>
</comment>
<dbReference type="GO" id="GO:0006412">
    <property type="term" value="P:translation"/>
    <property type="evidence" value="ECO:0007669"/>
    <property type="project" value="UniProtKB-UniRule"/>
</dbReference>
<dbReference type="GO" id="GO:0019843">
    <property type="term" value="F:rRNA binding"/>
    <property type="evidence" value="ECO:0007669"/>
    <property type="project" value="UniProtKB-UniRule"/>
</dbReference>
<keyword evidence="3 4" id="KW-0687">Ribonucleoprotein</keyword>
<evidence type="ECO:0000313" key="7">
    <source>
        <dbReference type="Proteomes" id="UP000229502"/>
    </source>
</evidence>
<gene>
    <name evidence="4 6" type="primary">rplU</name>
    <name evidence="6" type="ORF">COT03_01920</name>
</gene>
<dbReference type="NCBIfam" id="TIGR00061">
    <property type="entry name" value="L21"/>
    <property type="match status" value="1"/>
</dbReference>
<dbReference type="GO" id="GO:0005840">
    <property type="term" value="C:ribosome"/>
    <property type="evidence" value="ECO:0007669"/>
    <property type="project" value="UniProtKB-KW"/>
</dbReference>
<dbReference type="InterPro" id="IPR001787">
    <property type="entry name" value="Ribosomal_bL21"/>
</dbReference>
<dbReference type="GO" id="GO:1990904">
    <property type="term" value="C:ribonucleoprotein complex"/>
    <property type="evidence" value="ECO:0007669"/>
    <property type="project" value="UniProtKB-KW"/>
</dbReference>
<comment type="subunit">
    <text evidence="4">Part of the 50S ribosomal subunit. Contacts protein L20.</text>
</comment>
<dbReference type="GO" id="GO:0005737">
    <property type="term" value="C:cytoplasm"/>
    <property type="evidence" value="ECO:0007669"/>
    <property type="project" value="UniProtKB-ARBA"/>
</dbReference>
<keyword evidence="4 5" id="KW-0699">rRNA-binding</keyword>
<comment type="function">
    <text evidence="4 5">This protein binds to 23S rRNA in the presence of protein L20.</text>
</comment>
<evidence type="ECO:0000313" key="6">
    <source>
        <dbReference type="EMBL" id="PIU34740.1"/>
    </source>
</evidence>
<dbReference type="GO" id="GO:0003735">
    <property type="term" value="F:structural constituent of ribosome"/>
    <property type="evidence" value="ECO:0007669"/>
    <property type="project" value="InterPro"/>
</dbReference>
<reference evidence="7" key="1">
    <citation type="submission" date="2017-09" db="EMBL/GenBank/DDBJ databases">
        <title>Depth-based differentiation of microbial function through sediment-hosted aquifers and enrichment of novel symbionts in the deep terrestrial subsurface.</title>
        <authorList>
            <person name="Probst A.J."/>
            <person name="Ladd B."/>
            <person name="Jarett J.K."/>
            <person name="Geller-Mcgrath D.E."/>
            <person name="Sieber C.M.K."/>
            <person name="Emerson J.B."/>
            <person name="Anantharaman K."/>
            <person name="Thomas B.C."/>
            <person name="Malmstrom R."/>
            <person name="Stieglmeier M."/>
            <person name="Klingl A."/>
            <person name="Woyke T."/>
            <person name="Ryan C.M."/>
            <person name="Banfield J.F."/>
        </authorList>
    </citation>
    <scope>NUCLEOTIDE SEQUENCE [LARGE SCALE GENOMIC DNA]</scope>
</reference>
<evidence type="ECO:0000256" key="3">
    <source>
        <dbReference type="ARBA" id="ARBA00023274"/>
    </source>
</evidence>
<dbReference type="EMBL" id="PEWZ01000094">
    <property type="protein sequence ID" value="PIU34740.1"/>
    <property type="molecule type" value="Genomic_DNA"/>
</dbReference>
<name>A0A2M6YRB6_9BACT</name>
<dbReference type="Proteomes" id="UP000229502">
    <property type="component" value="Unassembled WGS sequence"/>
</dbReference>
<evidence type="ECO:0000256" key="5">
    <source>
        <dbReference type="RuleBase" id="RU000562"/>
    </source>
</evidence>
<dbReference type="PANTHER" id="PTHR21349">
    <property type="entry name" value="50S RIBOSOMAL PROTEIN L21"/>
    <property type="match status" value="1"/>
</dbReference>
<dbReference type="PANTHER" id="PTHR21349:SF0">
    <property type="entry name" value="LARGE RIBOSOMAL SUBUNIT PROTEIN BL21M"/>
    <property type="match status" value="1"/>
</dbReference>
<dbReference type="AlphaFoldDB" id="A0A2M6YRB6"/>
<dbReference type="InterPro" id="IPR028909">
    <property type="entry name" value="bL21-like"/>
</dbReference>
<sequence>MKYAVVNIKGSQFKVQEKDQIEVDRLSGKEGESVGLDDVLLFVDEAKVKIGKPQLKDVKIEAKLIKNYLGRKLAIYKFKAKTGYRRKTGFRAQKSLLSIEKVSI</sequence>
<dbReference type="InterPro" id="IPR036164">
    <property type="entry name" value="bL21-like_sf"/>
</dbReference>
<dbReference type="HAMAP" id="MF_01363">
    <property type="entry name" value="Ribosomal_bL21"/>
    <property type="match status" value="1"/>
</dbReference>
<keyword evidence="2 4" id="KW-0689">Ribosomal protein</keyword>
<protein>
    <recommendedName>
        <fullName evidence="4">Large ribosomal subunit protein bL21</fullName>
    </recommendedName>
</protein>
<evidence type="ECO:0000256" key="1">
    <source>
        <dbReference type="ARBA" id="ARBA00008563"/>
    </source>
</evidence>
<dbReference type="SUPFAM" id="SSF141091">
    <property type="entry name" value="L21p-like"/>
    <property type="match status" value="1"/>
</dbReference>
<evidence type="ECO:0000256" key="4">
    <source>
        <dbReference type="HAMAP-Rule" id="MF_01363"/>
    </source>
</evidence>
<dbReference type="Pfam" id="PF00829">
    <property type="entry name" value="Ribosomal_L21p"/>
    <property type="match status" value="1"/>
</dbReference>